<protein>
    <recommendedName>
        <fullName evidence="3">Arsenate reductase</fullName>
    </recommendedName>
</protein>
<evidence type="ECO:0000313" key="2">
    <source>
        <dbReference type="Proteomes" id="UP000317043"/>
    </source>
</evidence>
<dbReference type="InParanoid" id="A0A543B210"/>
<comment type="caution">
    <text evidence="1">The sequence shown here is derived from an EMBL/GenBank/DDBJ whole genome shotgun (WGS) entry which is preliminary data.</text>
</comment>
<reference evidence="1 2" key="1">
    <citation type="submission" date="2019-06" db="EMBL/GenBank/DDBJ databases">
        <title>Sequencing the genomes of 1000 actinobacteria strains.</title>
        <authorList>
            <person name="Klenk H.-P."/>
        </authorList>
    </citation>
    <scope>NUCLEOTIDE SEQUENCE [LARGE SCALE GENOMIC DNA]</scope>
    <source>
        <strain evidence="1 2">DSM 45928</strain>
    </source>
</reference>
<dbReference type="OrthoDB" id="8421706at2"/>
<evidence type="ECO:0000313" key="1">
    <source>
        <dbReference type="EMBL" id="TQL78869.1"/>
    </source>
</evidence>
<organism evidence="1 2">
    <name type="scientific">Stackebrandtia endophytica</name>
    <dbReference type="NCBI Taxonomy" id="1496996"/>
    <lineage>
        <taxon>Bacteria</taxon>
        <taxon>Bacillati</taxon>
        <taxon>Actinomycetota</taxon>
        <taxon>Actinomycetes</taxon>
        <taxon>Glycomycetales</taxon>
        <taxon>Glycomycetaceae</taxon>
        <taxon>Stackebrandtia</taxon>
    </lineage>
</organism>
<proteinExistence type="predicted"/>
<name>A0A543B210_9ACTN</name>
<dbReference type="AlphaFoldDB" id="A0A543B210"/>
<evidence type="ECO:0008006" key="3">
    <source>
        <dbReference type="Google" id="ProtNLM"/>
    </source>
</evidence>
<accession>A0A543B210</accession>
<sequence>MADDNWAPDECTLPTAQQPLRVAEFGELFATSLRAIERIDPSNLRLVLAEGSRPELERLIAAETECCSFFRFSTRPLDDGLIDVTVTVPDSRSDVLDGVARQAQAALA</sequence>
<gene>
    <name evidence="1" type="ORF">FB566_4464</name>
</gene>
<keyword evidence="2" id="KW-1185">Reference proteome</keyword>
<dbReference type="RefSeq" id="WP_142043754.1">
    <property type="nucleotide sequence ID" value="NZ_JBHTGS010000002.1"/>
</dbReference>
<dbReference type="Proteomes" id="UP000317043">
    <property type="component" value="Unassembled WGS sequence"/>
</dbReference>
<dbReference type="EMBL" id="VFOW01000001">
    <property type="protein sequence ID" value="TQL78869.1"/>
    <property type="molecule type" value="Genomic_DNA"/>
</dbReference>